<proteinExistence type="predicted"/>
<feature type="compositionally biased region" description="Polar residues" evidence="1">
    <location>
        <begin position="154"/>
        <end position="172"/>
    </location>
</feature>
<dbReference type="Proteomes" id="UP001066276">
    <property type="component" value="Chromosome 6"/>
</dbReference>
<dbReference type="EMBL" id="JANPWB010000010">
    <property type="protein sequence ID" value="KAJ1142703.1"/>
    <property type="molecule type" value="Genomic_DNA"/>
</dbReference>
<feature type="region of interest" description="Disordered" evidence="1">
    <location>
        <begin position="1"/>
        <end position="91"/>
    </location>
</feature>
<organism evidence="2 3">
    <name type="scientific">Pleurodeles waltl</name>
    <name type="common">Iberian ribbed newt</name>
    <dbReference type="NCBI Taxonomy" id="8319"/>
    <lineage>
        <taxon>Eukaryota</taxon>
        <taxon>Metazoa</taxon>
        <taxon>Chordata</taxon>
        <taxon>Craniata</taxon>
        <taxon>Vertebrata</taxon>
        <taxon>Euteleostomi</taxon>
        <taxon>Amphibia</taxon>
        <taxon>Batrachia</taxon>
        <taxon>Caudata</taxon>
        <taxon>Salamandroidea</taxon>
        <taxon>Salamandridae</taxon>
        <taxon>Pleurodelinae</taxon>
        <taxon>Pleurodeles</taxon>
    </lineage>
</organism>
<evidence type="ECO:0000256" key="1">
    <source>
        <dbReference type="SAM" id="MobiDB-lite"/>
    </source>
</evidence>
<feature type="region of interest" description="Disordered" evidence="1">
    <location>
        <begin position="140"/>
        <end position="190"/>
    </location>
</feature>
<accession>A0AAV7QRG3</accession>
<reference evidence="2" key="1">
    <citation type="journal article" date="2022" name="bioRxiv">
        <title>Sequencing and chromosome-scale assembly of the giantPleurodeles waltlgenome.</title>
        <authorList>
            <person name="Brown T."/>
            <person name="Elewa A."/>
            <person name="Iarovenko S."/>
            <person name="Subramanian E."/>
            <person name="Araus A.J."/>
            <person name="Petzold A."/>
            <person name="Susuki M."/>
            <person name="Suzuki K.-i.T."/>
            <person name="Hayashi T."/>
            <person name="Toyoda A."/>
            <person name="Oliveira C."/>
            <person name="Osipova E."/>
            <person name="Leigh N.D."/>
            <person name="Simon A."/>
            <person name="Yun M.H."/>
        </authorList>
    </citation>
    <scope>NUCLEOTIDE SEQUENCE</scope>
    <source>
        <strain evidence="2">20211129_DDA</strain>
        <tissue evidence="2">Liver</tissue>
    </source>
</reference>
<evidence type="ECO:0000313" key="3">
    <source>
        <dbReference type="Proteomes" id="UP001066276"/>
    </source>
</evidence>
<comment type="caution">
    <text evidence="2">The sequence shown here is derived from an EMBL/GenBank/DDBJ whole genome shotgun (WGS) entry which is preliminary data.</text>
</comment>
<gene>
    <name evidence="2" type="ORF">NDU88_009016</name>
</gene>
<keyword evidence="3" id="KW-1185">Reference proteome</keyword>
<name>A0AAV7QRG3_PLEWA</name>
<sequence length="190" mass="19446">MPSNKASAGKRKGRNPELSQLMKMVLEKLGNDDTDSSNAASDNEVNGDNSSCPRRSHVTPRAALPPVQRRNKWKAPASAPPKQSSTLVVSPPEQVVVPEIPVPDVSAQPTLQGVSEGATMSTGLGVAEVLVNIRKSLASLAPATGPGDPLTPSPGGSNTSSDNHGTPYTSGTRAAGVGPRSIQASHTGSV</sequence>
<feature type="compositionally biased region" description="Polar residues" evidence="1">
    <location>
        <begin position="44"/>
        <end position="53"/>
    </location>
</feature>
<dbReference type="AlphaFoldDB" id="A0AAV7QRG3"/>
<protein>
    <submittedName>
        <fullName evidence="2">Uncharacterized protein</fullName>
    </submittedName>
</protein>
<evidence type="ECO:0000313" key="2">
    <source>
        <dbReference type="EMBL" id="KAJ1142703.1"/>
    </source>
</evidence>